<gene>
    <name evidence="1" type="ORF">HMPREF1544_02727</name>
</gene>
<accession>S2JJ90</accession>
<dbReference type="InParanoid" id="S2JJ90"/>
<dbReference type="OrthoDB" id="2300607at2759"/>
<proteinExistence type="predicted"/>
<sequence>RRRFLDRLCVKESNFVGEKMRLLLVGDRGYGINSPVKGHIRCGGALNAKKHNH</sequence>
<dbReference type="Proteomes" id="UP000014254">
    <property type="component" value="Unassembled WGS sequence"/>
</dbReference>
<organism evidence="1 2">
    <name type="scientific">Mucor circinelloides f. circinelloides (strain 1006PhL)</name>
    <name type="common">Mucormycosis agent</name>
    <name type="synonym">Calyptromyces circinelloides</name>
    <dbReference type="NCBI Taxonomy" id="1220926"/>
    <lineage>
        <taxon>Eukaryota</taxon>
        <taxon>Fungi</taxon>
        <taxon>Fungi incertae sedis</taxon>
        <taxon>Mucoromycota</taxon>
        <taxon>Mucoromycotina</taxon>
        <taxon>Mucoromycetes</taxon>
        <taxon>Mucorales</taxon>
        <taxon>Mucorineae</taxon>
        <taxon>Mucoraceae</taxon>
        <taxon>Mucor</taxon>
    </lineage>
</organism>
<evidence type="ECO:0000313" key="1">
    <source>
        <dbReference type="EMBL" id="EPB90361.1"/>
    </source>
</evidence>
<name>S2JJ90_MUCC1</name>
<reference evidence="2" key="1">
    <citation type="submission" date="2013-05" db="EMBL/GenBank/DDBJ databases">
        <title>The Genome sequence of Mucor circinelloides f. circinelloides 1006PhL.</title>
        <authorList>
            <consortium name="The Broad Institute Genomics Platform"/>
            <person name="Cuomo C."/>
            <person name="Earl A."/>
            <person name="Findley K."/>
            <person name="Lee S.C."/>
            <person name="Walker B."/>
            <person name="Young S."/>
            <person name="Zeng Q."/>
            <person name="Gargeya S."/>
            <person name="Fitzgerald M."/>
            <person name="Haas B."/>
            <person name="Abouelleil A."/>
            <person name="Allen A.W."/>
            <person name="Alvarado L."/>
            <person name="Arachchi H.M."/>
            <person name="Berlin A.M."/>
            <person name="Chapman S.B."/>
            <person name="Gainer-Dewar J."/>
            <person name="Goldberg J."/>
            <person name="Griggs A."/>
            <person name="Gujja S."/>
            <person name="Hansen M."/>
            <person name="Howarth C."/>
            <person name="Imamovic A."/>
            <person name="Ireland A."/>
            <person name="Larimer J."/>
            <person name="McCowan C."/>
            <person name="Murphy C."/>
            <person name="Pearson M."/>
            <person name="Poon T.W."/>
            <person name="Priest M."/>
            <person name="Roberts A."/>
            <person name="Saif S."/>
            <person name="Shea T."/>
            <person name="Sisk P."/>
            <person name="Sykes S."/>
            <person name="Wortman J."/>
            <person name="Nusbaum C."/>
            <person name="Birren B."/>
        </authorList>
    </citation>
    <scope>NUCLEOTIDE SEQUENCE [LARGE SCALE GENOMIC DNA]</scope>
    <source>
        <strain evidence="2">1006PhL</strain>
    </source>
</reference>
<keyword evidence="2" id="KW-1185">Reference proteome</keyword>
<dbReference type="VEuPathDB" id="FungiDB:HMPREF1544_02727"/>
<feature type="non-terminal residue" evidence="1">
    <location>
        <position position="1"/>
    </location>
</feature>
<dbReference type="EMBL" id="KE123921">
    <property type="protein sequence ID" value="EPB90361.1"/>
    <property type="molecule type" value="Genomic_DNA"/>
</dbReference>
<evidence type="ECO:0000313" key="2">
    <source>
        <dbReference type="Proteomes" id="UP000014254"/>
    </source>
</evidence>
<dbReference type="STRING" id="1220926.S2JJ90"/>
<protein>
    <submittedName>
        <fullName evidence="1">Uncharacterized protein</fullName>
    </submittedName>
</protein>
<dbReference type="AlphaFoldDB" id="S2JJ90"/>